<organism evidence="3 4">
    <name type="scientific">Piscinibacter aquaticus</name>
    <dbReference type="NCBI Taxonomy" id="392597"/>
    <lineage>
        <taxon>Bacteria</taxon>
        <taxon>Pseudomonadati</taxon>
        <taxon>Pseudomonadota</taxon>
        <taxon>Betaproteobacteria</taxon>
        <taxon>Burkholderiales</taxon>
        <taxon>Sphaerotilaceae</taxon>
        <taxon>Piscinibacter</taxon>
    </lineage>
</organism>
<dbReference type="Gene3D" id="6.10.340.10">
    <property type="match status" value="1"/>
</dbReference>
<evidence type="ECO:0000313" key="4">
    <source>
        <dbReference type="Proteomes" id="UP000321832"/>
    </source>
</evidence>
<dbReference type="Pfam" id="PF12729">
    <property type="entry name" value="4HB_MCP_1"/>
    <property type="match status" value="1"/>
</dbReference>
<dbReference type="InterPro" id="IPR024478">
    <property type="entry name" value="HlyB_4HB_MCP"/>
</dbReference>
<evidence type="ECO:0000259" key="2">
    <source>
        <dbReference type="Pfam" id="PF12729"/>
    </source>
</evidence>
<dbReference type="EMBL" id="VOPW01000001">
    <property type="protein sequence ID" value="TXC66345.1"/>
    <property type="molecule type" value="Genomic_DNA"/>
</dbReference>
<comment type="caution">
    <text evidence="3">The sequence shown here is derived from an EMBL/GenBank/DDBJ whole genome shotgun (WGS) entry which is preliminary data.</text>
</comment>
<keyword evidence="4" id="KW-1185">Reference proteome</keyword>
<accession>A0A5C6U3L7</accession>
<evidence type="ECO:0000256" key="1">
    <source>
        <dbReference type="SAM" id="Phobius"/>
    </source>
</evidence>
<reference evidence="3 4" key="1">
    <citation type="submission" date="2019-08" db="EMBL/GenBank/DDBJ databases">
        <authorList>
            <person name="Khan S.A."/>
            <person name="Jeon C.O."/>
            <person name="Jeong S.E."/>
        </authorList>
    </citation>
    <scope>NUCLEOTIDE SEQUENCE [LARGE SCALE GENOMIC DNA]</scope>
    <source>
        <strain evidence="4">IMCC1728</strain>
    </source>
</reference>
<protein>
    <recommendedName>
        <fullName evidence="2">Chemotaxis methyl-accepting receptor HlyB-like 4HB MCP domain-containing protein</fullName>
    </recommendedName>
</protein>
<feature type="transmembrane region" description="Helical" evidence="1">
    <location>
        <begin position="143"/>
        <end position="162"/>
    </location>
</feature>
<keyword evidence="1" id="KW-0812">Transmembrane</keyword>
<dbReference type="AlphaFoldDB" id="A0A5C6U3L7"/>
<feature type="domain" description="Chemotaxis methyl-accepting receptor HlyB-like 4HB MCP" evidence="2">
    <location>
        <begin position="2"/>
        <end position="131"/>
    </location>
</feature>
<keyword evidence="1" id="KW-0472">Membrane</keyword>
<gene>
    <name evidence="3" type="ORF">FSC37_12110</name>
</gene>
<dbReference type="Proteomes" id="UP000321832">
    <property type="component" value="Unassembled WGS sequence"/>
</dbReference>
<sequence>MQGVGHIAAFRAAVVESRDFEMKHSRATDTSYHAEYEDKLAASAKAAAAALAAYEPLVQSDDERKLFAALGKGWASYADAQKKVVKLGRDKAQQDAADISDGLASMGFDETISALEALNKYNFSGGEKAAEHVDGVYQKARTLVISLLALTLVLGVSMSWLITRRLIGQLGGEPGEAAEVARAVAEGDLTTRIQVRPATAPA</sequence>
<keyword evidence="1" id="KW-1133">Transmembrane helix</keyword>
<proteinExistence type="predicted"/>
<name>A0A5C6U3L7_9BURK</name>
<evidence type="ECO:0000313" key="3">
    <source>
        <dbReference type="EMBL" id="TXC66345.1"/>
    </source>
</evidence>